<evidence type="ECO:0000313" key="5">
    <source>
        <dbReference type="RefSeq" id="XP_022331095.1"/>
    </source>
</evidence>
<evidence type="ECO:0000259" key="2">
    <source>
        <dbReference type="Pfam" id="PF06534"/>
    </source>
</evidence>
<keyword evidence="1" id="KW-1133">Transmembrane helix</keyword>
<evidence type="ECO:0000313" key="4">
    <source>
        <dbReference type="RefSeq" id="XP_022330875.1"/>
    </source>
</evidence>
<organism evidence="3 5">
    <name type="scientific">Crassostrea virginica</name>
    <name type="common">Eastern oyster</name>
    <dbReference type="NCBI Taxonomy" id="6565"/>
    <lineage>
        <taxon>Eukaryota</taxon>
        <taxon>Metazoa</taxon>
        <taxon>Spiralia</taxon>
        <taxon>Lophotrochozoa</taxon>
        <taxon>Mollusca</taxon>
        <taxon>Bivalvia</taxon>
        <taxon>Autobranchia</taxon>
        <taxon>Pteriomorphia</taxon>
        <taxon>Ostreida</taxon>
        <taxon>Ostreoidea</taxon>
        <taxon>Ostreidae</taxon>
        <taxon>Crassostrea</taxon>
    </lineage>
</organism>
<sequence>MFVVLKQPAQSRVYRSERSSASRAELAYEWKGMAFLSYPPMPPILSFVAIFILVYLVDTSNACGMQLCYDRWRTAQTAAENGLIKPHNGEKPMCVAQRTHLVCLIAEELNCRTNLQYQMTKRGIIHKMTNSGCNEFGDIFNATAVIDRGPLWPVGENLICTFRSKSAEKTPIKYQHCGLFGDPHLRTFKDEFQTCKVKGAWSLVQNNHIMIMVTNNPVKDHGAATATSKLTVVIKKNEDCASHDFVTYRARTDNLPGTFENGQSDVGPDKSVAIRVMDPGKHVEIYLRFIDTTIRVRQIGRYFTFAIKMPQEIVEQSVDDDTQQLCVQGCPEQEQINYKKYLAEKRKILDLHVGDILMTSDQASELCRKSQVVDFYFDSCVFDLMTTGDKNFTIAAHQLVEDLTALTPGIVKTQENRTYLTPYEEIHPSSGCRLKSDFIPWTCALAVLLCFLFDQRNS</sequence>
<dbReference type="KEGG" id="cvn:111129083"/>
<dbReference type="PANTHER" id="PTHR31428">
    <property type="entry name" value="RGM DOMAIN FAMILY MEMBER DRAG-1"/>
    <property type="match status" value="1"/>
</dbReference>
<dbReference type="AlphaFoldDB" id="A0A8B8DT80"/>
<feature type="domain" description="Repulsive guidance molecule C-terminal" evidence="2">
    <location>
        <begin position="173"/>
        <end position="408"/>
    </location>
</feature>
<evidence type="ECO:0000313" key="3">
    <source>
        <dbReference type="Proteomes" id="UP000694844"/>
    </source>
</evidence>
<dbReference type="KEGG" id="cvn:111129173"/>
<dbReference type="GO" id="GO:0015026">
    <property type="term" value="F:coreceptor activity"/>
    <property type="evidence" value="ECO:0007669"/>
    <property type="project" value="TreeGrafter"/>
</dbReference>
<dbReference type="Proteomes" id="UP000694844">
    <property type="component" value="Chromosome 4"/>
</dbReference>
<accession>A0A8B8DT80</accession>
<dbReference type="GO" id="GO:0005886">
    <property type="term" value="C:plasma membrane"/>
    <property type="evidence" value="ECO:0007669"/>
    <property type="project" value="TreeGrafter"/>
</dbReference>
<feature type="transmembrane region" description="Helical" evidence="1">
    <location>
        <begin position="35"/>
        <end position="57"/>
    </location>
</feature>
<dbReference type="GO" id="GO:0030509">
    <property type="term" value="P:BMP signaling pathway"/>
    <property type="evidence" value="ECO:0007669"/>
    <property type="project" value="TreeGrafter"/>
</dbReference>
<dbReference type="PANTHER" id="PTHR31428:SF6">
    <property type="entry name" value="REPULSIVE GUIDANCE MOLECULE B HOMOLOG DRAG-1"/>
    <property type="match status" value="1"/>
</dbReference>
<proteinExistence type="predicted"/>
<dbReference type="RefSeq" id="XP_022331095.1">
    <property type="nucleotide sequence ID" value="XM_022475387.1"/>
</dbReference>
<protein>
    <submittedName>
        <fullName evidence="4 5">RGM domain family member B-like isoform X1</fullName>
    </submittedName>
</protein>
<dbReference type="InterPro" id="IPR040287">
    <property type="entry name" value="RGM"/>
</dbReference>
<keyword evidence="3" id="KW-1185">Reference proteome</keyword>
<dbReference type="InterPro" id="IPR009496">
    <property type="entry name" value="RGM_C"/>
</dbReference>
<dbReference type="Pfam" id="PF06534">
    <property type="entry name" value="RGM_C"/>
    <property type="match status" value="1"/>
</dbReference>
<dbReference type="RefSeq" id="XP_022330875.1">
    <property type="nucleotide sequence ID" value="XM_022475167.1"/>
</dbReference>
<dbReference type="Gene3D" id="3.40.1000.10">
    <property type="entry name" value="Mog1/PsbP, alpha/beta/alpha sandwich"/>
    <property type="match status" value="1"/>
</dbReference>
<dbReference type="OrthoDB" id="10013795at2759"/>
<keyword evidence="1" id="KW-0472">Membrane</keyword>
<dbReference type="GeneID" id="111129173"/>
<keyword evidence="1" id="KW-0812">Transmembrane</keyword>
<evidence type="ECO:0000256" key="1">
    <source>
        <dbReference type="SAM" id="Phobius"/>
    </source>
</evidence>
<reference evidence="4 5" key="1">
    <citation type="submission" date="2025-04" db="UniProtKB">
        <authorList>
            <consortium name="RefSeq"/>
        </authorList>
    </citation>
    <scope>IDENTIFICATION</scope>
    <source>
        <tissue evidence="4 5">Whole sample</tissue>
    </source>
</reference>
<name>A0A8B8DT80_CRAVI</name>
<gene>
    <name evidence="5" type="primary">LOC111129173</name>
    <name evidence="4" type="synonym">LOC111129083</name>
</gene>